<protein>
    <submittedName>
        <fullName evidence="2">Uncharacterized protein</fullName>
    </submittedName>
</protein>
<comment type="caution">
    <text evidence="2">The sequence shown here is derived from an EMBL/GenBank/DDBJ whole genome shotgun (WGS) entry which is preliminary data.</text>
</comment>
<proteinExistence type="predicted"/>
<dbReference type="OrthoDB" id="8948380at2759"/>
<keyword evidence="3" id="KW-1185">Reference proteome</keyword>
<gene>
    <name evidence="2" type="ORF">F7725_007369</name>
</gene>
<dbReference type="EMBL" id="JAAKFY010000020">
    <property type="protein sequence ID" value="KAF3841507.1"/>
    <property type="molecule type" value="Genomic_DNA"/>
</dbReference>
<dbReference type="AlphaFoldDB" id="A0A7J5XY97"/>
<sequence length="77" mass="8805">MKDDSEKTNNTTLRDGARPELNKLDSDTFQCPFCERTGSYPGLMAHLQSHQRSLVKYGGKNIYCSRTNTLFQIAYLQ</sequence>
<name>A0A7J5XY97_DISMA</name>
<evidence type="ECO:0000256" key="1">
    <source>
        <dbReference type="SAM" id="MobiDB-lite"/>
    </source>
</evidence>
<evidence type="ECO:0000313" key="2">
    <source>
        <dbReference type="EMBL" id="KAF3841507.1"/>
    </source>
</evidence>
<organism evidence="2 3">
    <name type="scientific">Dissostichus mawsoni</name>
    <name type="common">Antarctic cod</name>
    <dbReference type="NCBI Taxonomy" id="36200"/>
    <lineage>
        <taxon>Eukaryota</taxon>
        <taxon>Metazoa</taxon>
        <taxon>Chordata</taxon>
        <taxon>Craniata</taxon>
        <taxon>Vertebrata</taxon>
        <taxon>Euteleostomi</taxon>
        <taxon>Actinopterygii</taxon>
        <taxon>Neopterygii</taxon>
        <taxon>Teleostei</taxon>
        <taxon>Neoteleostei</taxon>
        <taxon>Acanthomorphata</taxon>
        <taxon>Eupercaria</taxon>
        <taxon>Perciformes</taxon>
        <taxon>Notothenioidei</taxon>
        <taxon>Nototheniidae</taxon>
        <taxon>Dissostichus</taxon>
    </lineage>
</organism>
<evidence type="ECO:0000313" key="3">
    <source>
        <dbReference type="Proteomes" id="UP000518266"/>
    </source>
</evidence>
<dbReference type="Proteomes" id="UP000518266">
    <property type="component" value="Unassembled WGS sequence"/>
</dbReference>
<feature type="region of interest" description="Disordered" evidence="1">
    <location>
        <begin position="1"/>
        <end position="20"/>
    </location>
</feature>
<accession>A0A7J5XY97</accession>
<reference evidence="2 3" key="1">
    <citation type="submission" date="2020-03" db="EMBL/GenBank/DDBJ databases">
        <title>Dissostichus mawsoni Genome sequencing and assembly.</title>
        <authorList>
            <person name="Park H."/>
        </authorList>
    </citation>
    <scope>NUCLEOTIDE SEQUENCE [LARGE SCALE GENOMIC DNA]</scope>
    <source>
        <strain evidence="2">DM0001</strain>
        <tissue evidence="2">Muscle</tissue>
    </source>
</reference>